<accession>A0A1B7MQE8</accession>
<evidence type="ECO:0000313" key="2">
    <source>
        <dbReference type="Proteomes" id="UP000092154"/>
    </source>
</evidence>
<reference evidence="1 2" key="1">
    <citation type="submission" date="2016-06" db="EMBL/GenBank/DDBJ databases">
        <title>Comparative genomics of the ectomycorrhizal sister species Rhizopogon vinicolor and Rhizopogon vesiculosus (Basidiomycota: Boletales) reveals a divergence of the mating type B locus.</title>
        <authorList>
            <consortium name="DOE Joint Genome Institute"/>
            <person name="Mujic A.B."/>
            <person name="Kuo A."/>
            <person name="Tritt A."/>
            <person name="Lipzen A."/>
            <person name="Chen C."/>
            <person name="Johnson J."/>
            <person name="Sharma A."/>
            <person name="Barry K."/>
            <person name="Grigoriev I.V."/>
            <person name="Spatafora J.W."/>
        </authorList>
    </citation>
    <scope>NUCLEOTIDE SEQUENCE [LARGE SCALE GENOMIC DNA]</scope>
    <source>
        <strain evidence="1 2">AM-OR11-026</strain>
    </source>
</reference>
<dbReference type="OrthoDB" id="3257061at2759"/>
<gene>
    <name evidence="1" type="ORF">K503DRAFT_803276</name>
</gene>
<dbReference type="InParanoid" id="A0A1B7MQE8"/>
<proteinExistence type="predicted"/>
<keyword evidence="2" id="KW-1185">Reference proteome</keyword>
<evidence type="ECO:0000313" key="1">
    <source>
        <dbReference type="EMBL" id="OAX34823.1"/>
    </source>
</evidence>
<dbReference type="AlphaFoldDB" id="A0A1B7MQE8"/>
<dbReference type="EMBL" id="KV448563">
    <property type="protein sequence ID" value="OAX34823.1"/>
    <property type="molecule type" value="Genomic_DNA"/>
</dbReference>
<protein>
    <submittedName>
        <fullName evidence="1">Uncharacterized protein</fullName>
    </submittedName>
</protein>
<name>A0A1B7MQE8_9AGAM</name>
<sequence>MTTFSVMRGMILESSNSRAKFACGPDLFKSAYYGEVDIDGERIRQLPKDDVPEELLEEVRQCTDSGVVYQESEGYLPEKEDVEDQSGLIAYTDRRNMIVSDKNIKLIRFTSDIFEQRKRPIPKHAVCLSDIKNPEGGQKSKVEPLSVSYTNTHKSIDSSSVMDAETENWPIPMKHRHEFEVVKFNYEASSLRLYRGNSLVEPGDVNDALTGAIIQVSS</sequence>
<organism evidence="1 2">
    <name type="scientific">Rhizopogon vinicolor AM-OR11-026</name>
    <dbReference type="NCBI Taxonomy" id="1314800"/>
    <lineage>
        <taxon>Eukaryota</taxon>
        <taxon>Fungi</taxon>
        <taxon>Dikarya</taxon>
        <taxon>Basidiomycota</taxon>
        <taxon>Agaricomycotina</taxon>
        <taxon>Agaricomycetes</taxon>
        <taxon>Agaricomycetidae</taxon>
        <taxon>Boletales</taxon>
        <taxon>Suillineae</taxon>
        <taxon>Rhizopogonaceae</taxon>
        <taxon>Rhizopogon</taxon>
    </lineage>
</organism>
<dbReference type="Proteomes" id="UP000092154">
    <property type="component" value="Unassembled WGS sequence"/>
</dbReference>